<dbReference type="Proteomes" id="UP000569951">
    <property type="component" value="Unassembled WGS sequence"/>
</dbReference>
<gene>
    <name evidence="2" type="ORF">HNR42_001473</name>
</gene>
<protein>
    <recommendedName>
        <fullName evidence="4">Outer membrane protein beta-barrel domain-containing protein</fullName>
    </recommendedName>
</protein>
<feature type="chain" id="PRO_5032503164" description="Outer membrane protein beta-barrel domain-containing protein" evidence="1">
    <location>
        <begin position="23"/>
        <end position="128"/>
    </location>
</feature>
<keyword evidence="1" id="KW-0732">Signal</keyword>
<evidence type="ECO:0000313" key="3">
    <source>
        <dbReference type="Proteomes" id="UP000569951"/>
    </source>
</evidence>
<evidence type="ECO:0000256" key="1">
    <source>
        <dbReference type="SAM" id="SignalP"/>
    </source>
</evidence>
<dbReference type="EMBL" id="JACHHG010000004">
    <property type="protein sequence ID" value="MBB6098050.1"/>
    <property type="molecule type" value="Genomic_DNA"/>
</dbReference>
<sequence length="128" mass="13489">MRKMLFITASTLTALALTQASAQDFSVGARFGSEYGGAGLEAQLGLNRNLSAHIGVGQDRIAGGLSYFLPNAHYLRASVNGGNNVPAGVTTMIGHRFNSSNYYIDVEGGLNWRNGVSPTVGAGFGFRF</sequence>
<name>A0A841I0T6_9DEIO</name>
<dbReference type="AlphaFoldDB" id="A0A841I0T6"/>
<evidence type="ECO:0000313" key="2">
    <source>
        <dbReference type="EMBL" id="MBB6098050.1"/>
    </source>
</evidence>
<dbReference type="RefSeq" id="WP_183986069.1">
    <property type="nucleotide sequence ID" value="NZ_JACHHG010000004.1"/>
</dbReference>
<evidence type="ECO:0008006" key="4">
    <source>
        <dbReference type="Google" id="ProtNLM"/>
    </source>
</evidence>
<organism evidence="2 3">
    <name type="scientific">Deinobacterium chartae</name>
    <dbReference type="NCBI Taxonomy" id="521158"/>
    <lineage>
        <taxon>Bacteria</taxon>
        <taxon>Thermotogati</taxon>
        <taxon>Deinococcota</taxon>
        <taxon>Deinococci</taxon>
        <taxon>Deinococcales</taxon>
        <taxon>Deinococcaceae</taxon>
        <taxon>Deinobacterium</taxon>
    </lineage>
</organism>
<feature type="signal peptide" evidence="1">
    <location>
        <begin position="1"/>
        <end position="22"/>
    </location>
</feature>
<keyword evidence="3" id="KW-1185">Reference proteome</keyword>
<accession>A0A841I0T6</accession>
<comment type="caution">
    <text evidence="2">The sequence shown here is derived from an EMBL/GenBank/DDBJ whole genome shotgun (WGS) entry which is preliminary data.</text>
</comment>
<proteinExistence type="predicted"/>
<reference evidence="2 3" key="1">
    <citation type="submission" date="2020-08" db="EMBL/GenBank/DDBJ databases">
        <title>Genomic Encyclopedia of Type Strains, Phase IV (KMG-IV): sequencing the most valuable type-strain genomes for metagenomic binning, comparative biology and taxonomic classification.</title>
        <authorList>
            <person name="Goeker M."/>
        </authorList>
    </citation>
    <scope>NUCLEOTIDE SEQUENCE [LARGE SCALE GENOMIC DNA]</scope>
    <source>
        <strain evidence="2 3">DSM 21458</strain>
    </source>
</reference>